<dbReference type="Proteomes" id="UP000619033">
    <property type="component" value="Unassembled WGS sequence"/>
</dbReference>
<proteinExistence type="predicted"/>
<evidence type="ECO:0000313" key="4">
    <source>
        <dbReference type="Proteomes" id="UP000619033"/>
    </source>
</evidence>
<feature type="chain" id="PRO_5035261839" description="Ferrochelatase" evidence="2">
    <location>
        <begin position="20"/>
        <end position="67"/>
    </location>
</feature>
<keyword evidence="4" id="KW-1185">Reference proteome</keyword>
<comment type="caution">
    <text evidence="3">The sequence shown here is derived from an EMBL/GenBank/DDBJ whole genome shotgun (WGS) entry which is preliminary data.</text>
</comment>
<feature type="transmembrane region" description="Helical" evidence="1">
    <location>
        <begin position="43"/>
        <end position="62"/>
    </location>
</feature>
<dbReference type="AlphaFoldDB" id="A0A8J7MU82"/>
<organism evidence="3 4">
    <name type="scientific">Fuscibacter oryzae</name>
    <dbReference type="NCBI Taxonomy" id="2803939"/>
    <lineage>
        <taxon>Bacteria</taxon>
        <taxon>Pseudomonadati</taxon>
        <taxon>Pseudomonadota</taxon>
        <taxon>Alphaproteobacteria</taxon>
        <taxon>Rhodobacterales</taxon>
        <taxon>Paracoccaceae</taxon>
        <taxon>Fuscibacter</taxon>
    </lineage>
</organism>
<protein>
    <recommendedName>
        <fullName evidence="5">Ferrochelatase</fullName>
    </recommendedName>
</protein>
<dbReference type="EMBL" id="JAESVP010000006">
    <property type="protein sequence ID" value="MBL4929110.1"/>
    <property type="molecule type" value="Genomic_DNA"/>
</dbReference>
<sequence>MKKIALATALSLAATSAFAGGVVEPTMEPEVVAAKTTSSSGGILIPLLLLIVVAAAIASSGGSDVRG</sequence>
<name>A0A8J7MU82_9RHOB</name>
<keyword evidence="1" id="KW-1133">Transmembrane helix</keyword>
<keyword evidence="1" id="KW-0472">Membrane</keyword>
<reference evidence="3" key="1">
    <citation type="submission" date="2021-01" db="EMBL/GenBank/DDBJ databases">
        <title>Genome seq and assembly of Tabrizicola sp. KVB23.</title>
        <authorList>
            <person name="Chhetri G."/>
        </authorList>
    </citation>
    <scope>NUCLEOTIDE SEQUENCE</scope>
    <source>
        <strain evidence="3">KVB23</strain>
    </source>
</reference>
<evidence type="ECO:0008006" key="5">
    <source>
        <dbReference type="Google" id="ProtNLM"/>
    </source>
</evidence>
<dbReference type="RefSeq" id="WP_202661645.1">
    <property type="nucleotide sequence ID" value="NZ_JAESVP010000006.1"/>
</dbReference>
<feature type="signal peptide" evidence="2">
    <location>
        <begin position="1"/>
        <end position="19"/>
    </location>
</feature>
<evidence type="ECO:0000256" key="1">
    <source>
        <dbReference type="SAM" id="Phobius"/>
    </source>
</evidence>
<keyword evidence="1" id="KW-0812">Transmembrane</keyword>
<keyword evidence="2" id="KW-0732">Signal</keyword>
<evidence type="ECO:0000256" key="2">
    <source>
        <dbReference type="SAM" id="SignalP"/>
    </source>
</evidence>
<accession>A0A8J7MU82</accession>
<gene>
    <name evidence="3" type="ORF">JI744_13430</name>
</gene>
<evidence type="ECO:0000313" key="3">
    <source>
        <dbReference type="EMBL" id="MBL4929110.1"/>
    </source>
</evidence>